<feature type="domain" description="Heterokaryon incompatibility" evidence="1">
    <location>
        <begin position="69"/>
        <end position="172"/>
    </location>
</feature>
<dbReference type="InterPro" id="IPR052895">
    <property type="entry name" value="HetReg/Transcr_Mod"/>
</dbReference>
<organism evidence="2 3">
    <name type="scientific">Karstenula rhodostoma CBS 690.94</name>
    <dbReference type="NCBI Taxonomy" id="1392251"/>
    <lineage>
        <taxon>Eukaryota</taxon>
        <taxon>Fungi</taxon>
        <taxon>Dikarya</taxon>
        <taxon>Ascomycota</taxon>
        <taxon>Pezizomycotina</taxon>
        <taxon>Dothideomycetes</taxon>
        <taxon>Pleosporomycetidae</taxon>
        <taxon>Pleosporales</taxon>
        <taxon>Massarineae</taxon>
        <taxon>Didymosphaeriaceae</taxon>
        <taxon>Karstenula</taxon>
    </lineage>
</organism>
<feature type="non-terminal residue" evidence="2">
    <location>
        <position position="211"/>
    </location>
</feature>
<evidence type="ECO:0000313" key="3">
    <source>
        <dbReference type="Proteomes" id="UP000799764"/>
    </source>
</evidence>
<protein>
    <recommendedName>
        <fullName evidence="1">Heterokaryon incompatibility domain-containing protein</fullName>
    </recommendedName>
</protein>
<dbReference type="PANTHER" id="PTHR24148">
    <property type="entry name" value="ANKYRIN REPEAT DOMAIN-CONTAINING PROTEIN 39 HOMOLOG-RELATED"/>
    <property type="match status" value="1"/>
</dbReference>
<dbReference type="AlphaFoldDB" id="A0A9P4PE85"/>
<evidence type="ECO:0000313" key="2">
    <source>
        <dbReference type="EMBL" id="KAF2441558.1"/>
    </source>
</evidence>
<dbReference type="InterPro" id="IPR010730">
    <property type="entry name" value="HET"/>
</dbReference>
<name>A0A9P4PE85_9PLEO</name>
<keyword evidence="3" id="KW-1185">Reference proteome</keyword>
<dbReference type="EMBL" id="MU001505">
    <property type="protein sequence ID" value="KAF2441558.1"/>
    <property type="molecule type" value="Genomic_DNA"/>
</dbReference>
<evidence type="ECO:0000259" key="1">
    <source>
        <dbReference type="Pfam" id="PF06985"/>
    </source>
</evidence>
<accession>A0A9P4PE85</accession>
<gene>
    <name evidence="2" type="ORF">P171DRAFT_497865</name>
</gene>
<proteinExistence type="predicted"/>
<dbReference type="PANTHER" id="PTHR24148:SF64">
    <property type="entry name" value="HETEROKARYON INCOMPATIBILITY DOMAIN-CONTAINING PROTEIN"/>
    <property type="match status" value="1"/>
</dbReference>
<dbReference type="Proteomes" id="UP000799764">
    <property type="component" value="Unassembled WGS sequence"/>
</dbReference>
<comment type="caution">
    <text evidence="2">The sequence shown here is derived from an EMBL/GenBank/DDBJ whole genome shotgun (WGS) entry which is preliminary data.</text>
</comment>
<dbReference type="OrthoDB" id="2157530at2759"/>
<dbReference type="Pfam" id="PF06985">
    <property type="entry name" value="HET"/>
    <property type="match status" value="1"/>
</dbReference>
<reference evidence="2" key="1">
    <citation type="journal article" date="2020" name="Stud. Mycol.">
        <title>101 Dothideomycetes genomes: a test case for predicting lifestyles and emergence of pathogens.</title>
        <authorList>
            <person name="Haridas S."/>
            <person name="Albert R."/>
            <person name="Binder M."/>
            <person name="Bloem J."/>
            <person name="Labutti K."/>
            <person name="Salamov A."/>
            <person name="Andreopoulos B."/>
            <person name="Baker S."/>
            <person name="Barry K."/>
            <person name="Bills G."/>
            <person name="Bluhm B."/>
            <person name="Cannon C."/>
            <person name="Castanera R."/>
            <person name="Culley D."/>
            <person name="Daum C."/>
            <person name="Ezra D."/>
            <person name="Gonzalez J."/>
            <person name="Henrissat B."/>
            <person name="Kuo A."/>
            <person name="Liang C."/>
            <person name="Lipzen A."/>
            <person name="Lutzoni F."/>
            <person name="Magnuson J."/>
            <person name="Mondo S."/>
            <person name="Nolan M."/>
            <person name="Ohm R."/>
            <person name="Pangilinan J."/>
            <person name="Park H.-J."/>
            <person name="Ramirez L."/>
            <person name="Alfaro M."/>
            <person name="Sun H."/>
            <person name="Tritt A."/>
            <person name="Yoshinaga Y."/>
            <person name="Zwiers L.-H."/>
            <person name="Turgeon B."/>
            <person name="Goodwin S."/>
            <person name="Spatafora J."/>
            <person name="Crous P."/>
            <person name="Grigoriev I."/>
        </authorList>
    </citation>
    <scope>NUCLEOTIDE SEQUENCE</scope>
    <source>
        <strain evidence="2">CBS 690.94</strain>
    </source>
</reference>
<sequence length="211" mass="24492">MNTASSVSTKTQDLKPFIYQPLLATCEIRILVLHPAGSFDNPLEAHLQSRSLPQNYGEIVNLKEFPGPYEAINYVWGAADRTFDLICEGRLLKVTRSVDTVLRHLRKERQSRRLWIDASDRQALRRQALHNNPICNNQDDMVGKGPQITPMDRIYGRAVEVHAWLGEATPEDDIPIGLMRMIRPYIHLFHRMLSRPWFRQRWILQEIVLAQ</sequence>